<accession>A0ABW3MKP9</accession>
<evidence type="ECO:0000256" key="1">
    <source>
        <dbReference type="SAM" id="MobiDB-lite"/>
    </source>
</evidence>
<sequence>MTSIDPLHCVFDPSSARLPLVAAESDAQSYQDGGEHRRPAEPGDHPQRSVRRGVQARDRVAQP</sequence>
<feature type="region of interest" description="Disordered" evidence="1">
    <location>
        <begin position="23"/>
        <end position="63"/>
    </location>
</feature>
<name>A0ABW3MKP9_9PSEU</name>
<proteinExistence type="predicted"/>
<evidence type="ECO:0000313" key="3">
    <source>
        <dbReference type="Proteomes" id="UP001597045"/>
    </source>
</evidence>
<feature type="non-terminal residue" evidence="2">
    <location>
        <position position="63"/>
    </location>
</feature>
<gene>
    <name evidence="2" type="ORF">ACFQ1S_36370</name>
</gene>
<dbReference type="Proteomes" id="UP001597045">
    <property type="component" value="Unassembled WGS sequence"/>
</dbReference>
<feature type="compositionally biased region" description="Basic and acidic residues" evidence="1">
    <location>
        <begin position="33"/>
        <end position="47"/>
    </location>
</feature>
<keyword evidence="3" id="KW-1185">Reference proteome</keyword>
<evidence type="ECO:0000313" key="2">
    <source>
        <dbReference type="EMBL" id="MFD1050617.1"/>
    </source>
</evidence>
<dbReference type="EMBL" id="JBHTIS010002969">
    <property type="protein sequence ID" value="MFD1050617.1"/>
    <property type="molecule type" value="Genomic_DNA"/>
</dbReference>
<reference evidence="3" key="1">
    <citation type="journal article" date="2019" name="Int. J. Syst. Evol. Microbiol.">
        <title>The Global Catalogue of Microorganisms (GCM) 10K type strain sequencing project: providing services to taxonomists for standard genome sequencing and annotation.</title>
        <authorList>
            <consortium name="The Broad Institute Genomics Platform"/>
            <consortium name="The Broad Institute Genome Sequencing Center for Infectious Disease"/>
            <person name="Wu L."/>
            <person name="Ma J."/>
        </authorList>
    </citation>
    <scope>NUCLEOTIDE SEQUENCE [LARGE SCALE GENOMIC DNA]</scope>
    <source>
        <strain evidence="3">JCM 31486</strain>
    </source>
</reference>
<organism evidence="2 3">
    <name type="scientific">Kibdelosporangium lantanae</name>
    <dbReference type="NCBI Taxonomy" id="1497396"/>
    <lineage>
        <taxon>Bacteria</taxon>
        <taxon>Bacillati</taxon>
        <taxon>Actinomycetota</taxon>
        <taxon>Actinomycetes</taxon>
        <taxon>Pseudonocardiales</taxon>
        <taxon>Pseudonocardiaceae</taxon>
        <taxon>Kibdelosporangium</taxon>
    </lineage>
</organism>
<protein>
    <submittedName>
        <fullName evidence="2">Uncharacterized protein</fullName>
    </submittedName>
</protein>
<comment type="caution">
    <text evidence="2">The sequence shown here is derived from an EMBL/GenBank/DDBJ whole genome shotgun (WGS) entry which is preliminary data.</text>
</comment>